<dbReference type="NCBIfam" id="TIGR00756">
    <property type="entry name" value="PPR"/>
    <property type="match status" value="5"/>
</dbReference>
<dbReference type="Pfam" id="PF13041">
    <property type="entry name" value="PPR_2"/>
    <property type="match status" value="2"/>
</dbReference>
<dbReference type="InterPro" id="IPR002885">
    <property type="entry name" value="PPR_rpt"/>
</dbReference>
<proteinExistence type="predicted"/>
<keyword evidence="1" id="KW-0677">Repeat</keyword>
<evidence type="ECO:0000313" key="3">
    <source>
        <dbReference type="EMBL" id="KAI5076834.1"/>
    </source>
</evidence>
<feature type="repeat" description="PPR" evidence="2">
    <location>
        <begin position="8"/>
        <end position="42"/>
    </location>
</feature>
<dbReference type="GO" id="GO:0003723">
    <property type="term" value="F:RNA binding"/>
    <property type="evidence" value="ECO:0007669"/>
    <property type="project" value="InterPro"/>
</dbReference>
<accession>A0A9D4UZG1</accession>
<dbReference type="Gene3D" id="1.25.40.10">
    <property type="entry name" value="Tetratricopeptide repeat domain"/>
    <property type="match status" value="5"/>
</dbReference>
<dbReference type="OrthoDB" id="1897274at2759"/>
<organism evidence="3 4">
    <name type="scientific">Adiantum capillus-veneris</name>
    <name type="common">Maidenhair fern</name>
    <dbReference type="NCBI Taxonomy" id="13818"/>
    <lineage>
        <taxon>Eukaryota</taxon>
        <taxon>Viridiplantae</taxon>
        <taxon>Streptophyta</taxon>
        <taxon>Embryophyta</taxon>
        <taxon>Tracheophyta</taxon>
        <taxon>Polypodiopsida</taxon>
        <taxon>Polypodiidae</taxon>
        <taxon>Polypodiales</taxon>
        <taxon>Pteridineae</taxon>
        <taxon>Pteridaceae</taxon>
        <taxon>Vittarioideae</taxon>
        <taxon>Adiantum</taxon>
    </lineage>
</organism>
<sequence length="618" mass="67848">MRAKCGLSQASWNCMLSIAVKQGHPYKVLLLFRQMQQEGVPADSKTCVLALQACCTLADSEGLLPSDRHLPFVDAFQVGMALHSDVRCKGLSSHPFVGSVLVNLYGKCGHVAAAENVFFQMTTHDVVSWTTLLAVYVEHSHGQTALHMFKLMLEHGIAPNDWTFSIMIQACCTLMEQEEPSFNYGISSRTLSLEIARALHDDILRSGHTSVYVSSALVTVYAMFGDLAEAECVFCKMYHRDVVSWNAMLSAYVEQEEAEKALLLYSKMHEEATVRPNNITFVVACQACSILAEKQQAAFVEGVVVKETPLKVGRALHVDAKLHGVHCDPFVGSVLVDMYSKCGSILESETVFDGLFYKNTATWNAMLSAYVGGDQVEKGLLLYERMVDVGVSFNSITFKCVLGVSSETGCLETCQQTHFTIVSGGTADTSLSTTLIHAYGNCASMEDAKATFSTLCHSDVVSWNALCAGHAREGSIIASMQTFDEMQQADIEPDDVSFLSLMSVCNHAGLVSVGMMFLLRSQDKFVNPKYFASVVDLLGRAGDFSRIHMCSKWGEQLDIAALLCLLRASQTHGNVSLGKWIFNHVRLSHCQEASAYVLMSNIYADAVMWVEACQWGKN</sequence>
<dbReference type="Pfam" id="PF01535">
    <property type="entry name" value="PPR"/>
    <property type="match status" value="4"/>
</dbReference>
<evidence type="ECO:0000256" key="1">
    <source>
        <dbReference type="ARBA" id="ARBA00022737"/>
    </source>
</evidence>
<dbReference type="Pfam" id="PF13812">
    <property type="entry name" value="PPR_3"/>
    <property type="match status" value="1"/>
</dbReference>
<evidence type="ECO:0008006" key="5">
    <source>
        <dbReference type="Google" id="ProtNLM"/>
    </source>
</evidence>
<dbReference type="Proteomes" id="UP000886520">
    <property type="component" value="Chromosome 8"/>
</dbReference>
<dbReference type="PANTHER" id="PTHR47926:SF347">
    <property type="entry name" value="PENTATRICOPEPTIDE REPEAT-CONTAINING PROTEIN"/>
    <property type="match status" value="1"/>
</dbReference>
<dbReference type="FunFam" id="1.25.40.10:FF:000285">
    <property type="entry name" value="Pentatricopeptide repeat-containing protein, chloroplastic"/>
    <property type="match status" value="1"/>
</dbReference>
<dbReference type="PANTHER" id="PTHR47926">
    <property type="entry name" value="PENTATRICOPEPTIDE REPEAT-CONTAINING PROTEIN"/>
    <property type="match status" value="1"/>
</dbReference>
<feature type="repeat" description="PPR" evidence="2">
    <location>
        <begin position="241"/>
        <end position="275"/>
    </location>
</feature>
<feature type="repeat" description="PPR" evidence="2">
    <location>
        <begin position="459"/>
        <end position="493"/>
    </location>
</feature>
<reference evidence="3" key="1">
    <citation type="submission" date="2021-01" db="EMBL/GenBank/DDBJ databases">
        <title>Adiantum capillus-veneris genome.</title>
        <authorList>
            <person name="Fang Y."/>
            <person name="Liao Q."/>
        </authorList>
    </citation>
    <scope>NUCLEOTIDE SEQUENCE</scope>
    <source>
        <strain evidence="3">H3</strain>
        <tissue evidence="3">Leaf</tissue>
    </source>
</reference>
<dbReference type="GO" id="GO:0009451">
    <property type="term" value="P:RNA modification"/>
    <property type="evidence" value="ECO:0007669"/>
    <property type="project" value="InterPro"/>
</dbReference>
<dbReference type="FunFam" id="1.25.40.10:FF:000158">
    <property type="entry name" value="pentatricopeptide repeat-containing protein At2g33680"/>
    <property type="match status" value="1"/>
</dbReference>
<dbReference type="InterPro" id="IPR046960">
    <property type="entry name" value="PPR_At4g14850-like_plant"/>
</dbReference>
<protein>
    <recommendedName>
        <fullName evidence="5">Pentatricopeptide repeat-containing protein</fullName>
    </recommendedName>
</protein>
<gene>
    <name evidence="3" type="ORF">GOP47_0008899</name>
</gene>
<evidence type="ECO:0000256" key="2">
    <source>
        <dbReference type="PROSITE-ProRule" id="PRU00708"/>
    </source>
</evidence>
<dbReference type="PROSITE" id="PS51375">
    <property type="entry name" value="PPR"/>
    <property type="match status" value="5"/>
</dbReference>
<evidence type="ECO:0000313" key="4">
    <source>
        <dbReference type="Proteomes" id="UP000886520"/>
    </source>
</evidence>
<feature type="repeat" description="PPR" evidence="2">
    <location>
        <begin position="125"/>
        <end position="159"/>
    </location>
</feature>
<comment type="caution">
    <text evidence="3">The sequence shown here is derived from an EMBL/GenBank/DDBJ whole genome shotgun (WGS) entry which is preliminary data.</text>
</comment>
<keyword evidence="4" id="KW-1185">Reference proteome</keyword>
<dbReference type="AlphaFoldDB" id="A0A9D4UZG1"/>
<dbReference type="InterPro" id="IPR011990">
    <property type="entry name" value="TPR-like_helical_dom_sf"/>
</dbReference>
<dbReference type="EMBL" id="JABFUD020000008">
    <property type="protein sequence ID" value="KAI5076834.1"/>
    <property type="molecule type" value="Genomic_DNA"/>
</dbReference>
<name>A0A9D4UZG1_ADICA</name>
<dbReference type="GO" id="GO:0048731">
    <property type="term" value="P:system development"/>
    <property type="evidence" value="ECO:0007669"/>
    <property type="project" value="UniProtKB-ARBA"/>
</dbReference>
<feature type="repeat" description="PPR" evidence="2">
    <location>
        <begin position="359"/>
        <end position="393"/>
    </location>
</feature>